<accession>A0A1W1HKY6</accession>
<dbReference type="EMBL" id="FWEV01000333">
    <property type="protein sequence ID" value="SLM33085.1"/>
    <property type="molecule type" value="Genomic_DNA"/>
</dbReference>
<dbReference type="RefSeq" id="WP_080803236.1">
    <property type="nucleotide sequence ID" value="NZ_LT828544.1"/>
</dbReference>
<organism evidence="1 2">
    <name type="scientific">Desulfamplus magnetovallimortis</name>
    <dbReference type="NCBI Taxonomy" id="1246637"/>
    <lineage>
        <taxon>Bacteria</taxon>
        <taxon>Pseudomonadati</taxon>
        <taxon>Thermodesulfobacteriota</taxon>
        <taxon>Desulfobacteria</taxon>
        <taxon>Desulfobacterales</taxon>
        <taxon>Desulfobacteraceae</taxon>
        <taxon>Desulfamplus</taxon>
    </lineage>
</organism>
<sequence length="153" mass="17634">MATLHFFKQNYVFSVFAIYIINEEGDVVKKIPLFIDGTTEKLDGFLVLFEHYLVKLEIEKASEVVLVGDGAPWIWECLPKLIRETGGEALKITEIIDWTHAEQNLERPLEHFLKRRLLNSNTMILKNCCFLVISVKLSLKSKDFLKCGHPARL</sequence>
<evidence type="ECO:0000313" key="1">
    <source>
        <dbReference type="EMBL" id="SLM33085.1"/>
    </source>
</evidence>
<evidence type="ECO:0008006" key="3">
    <source>
        <dbReference type="Google" id="ProtNLM"/>
    </source>
</evidence>
<dbReference type="AlphaFoldDB" id="A0A1W1HKY6"/>
<keyword evidence="2" id="KW-1185">Reference proteome</keyword>
<proteinExistence type="predicted"/>
<name>A0A1W1HKY6_9BACT</name>
<protein>
    <recommendedName>
        <fullName evidence="3">Transposase</fullName>
    </recommendedName>
</protein>
<evidence type="ECO:0000313" key="2">
    <source>
        <dbReference type="Proteomes" id="UP000191931"/>
    </source>
</evidence>
<dbReference type="OrthoDB" id="237307at2"/>
<dbReference type="Proteomes" id="UP000191931">
    <property type="component" value="Unassembled WGS sequence"/>
</dbReference>
<dbReference type="STRING" id="1246637.MTBBW1_870006"/>
<reference evidence="1 2" key="1">
    <citation type="submission" date="2017-03" db="EMBL/GenBank/DDBJ databases">
        <authorList>
            <person name="Afonso C.L."/>
            <person name="Miller P.J."/>
            <person name="Scott M.A."/>
            <person name="Spackman E."/>
            <person name="Goraichik I."/>
            <person name="Dimitrov K.M."/>
            <person name="Suarez D.L."/>
            <person name="Swayne D.E."/>
        </authorList>
    </citation>
    <scope>NUCLEOTIDE SEQUENCE [LARGE SCALE GENOMIC DNA]</scope>
    <source>
        <strain evidence="1">PRJEB14757</strain>
    </source>
</reference>
<gene>
    <name evidence="1" type="ORF">MTBBW1_870006</name>
</gene>